<sequence length="442" mass="49214">MASPRNSVVDVDAAAAAASPPADAGGDGMLCQYPSKKCQGVRVRKRDGGLHRFCDYHRSIANRNQRRADRRRRHKKEVKMITPFRRPIPPQQPPMLLPSMVAFHHHHGYSAEVMPRMDARVVWPTLTVFSRGDGPVTMMMLRQAWAAVVGTIVMMNEALARPALAKVLSFNLRTSLAPDPCEIGGCWEDRRWRAKMLIERHGPDFIGTQETSDVQMAFLHDEVDYASFGECAGPCELHERNAILFDSRRWRLLTGSTFSLSETPDAIPASAWGMKYLRAAVWGRFEDKQSGNVMCVFNTHFDEIVGHEECAVLVATKIREYCRDGDTVVLMGDLNAVPSEKAMRYLSGEVELNGSHTPVKLYDALTVGGAGGSTFEQDGKYDGVLGPSAVKFDWIYTRQDDHTCLKHADILMDTFDGFAPSDHMVPMVTFCIGKGCQNCLNS</sequence>
<name>A0AAV2YZ93_9STRA</name>
<dbReference type="Pfam" id="PF03372">
    <property type="entry name" value="Exo_endo_phos"/>
    <property type="match status" value="1"/>
</dbReference>
<organism evidence="2 3">
    <name type="scientific">Lagenidium giganteum</name>
    <dbReference type="NCBI Taxonomy" id="4803"/>
    <lineage>
        <taxon>Eukaryota</taxon>
        <taxon>Sar</taxon>
        <taxon>Stramenopiles</taxon>
        <taxon>Oomycota</taxon>
        <taxon>Peronosporomycetes</taxon>
        <taxon>Pythiales</taxon>
        <taxon>Pythiaceae</taxon>
    </lineage>
</organism>
<dbReference type="EMBL" id="DAKRPA010000065">
    <property type="protein sequence ID" value="DBA00341.1"/>
    <property type="molecule type" value="Genomic_DNA"/>
</dbReference>
<evidence type="ECO:0000313" key="3">
    <source>
        <dbReference type="Proteomes" id="UP001146120"/>
    </source>
</evidence>
<dbReference type="GO" id="GO:0000175">
    <property type="term" value="F:3'-5'-RNA exonuclease activity"/>
    <property type="evidence" value="ECO:0007669"/>
    <property type="project" value="TreeGrafter"/>
</dbReference>
<evidence type="ECO:0000259" key="1">
    <source>
        <dbReference type="Pfam" id="PF03372"/>
    </source>
</evidence>
<keyword evidence="3" id="KW-1185">Reference proteome</keyword>
<dbReference type="AlphaFoldDB" id="A0AAV2YZ93"/>
<dbReference type="PANTHER" id="PTHR12121:SF36">
    <property type="entry name" value="ENDONUCLEASE_EXONUCLEASE_PHOSPHATASE DOMAIN-CONTAINING PROTEIN"/>
    <property type="match status" value="1"/>
</dbReference>
<evidence type="ECO:0000313" key="2">
    <source>
        <dbReference type="EMBL" id="DBA00341.1"/>
    </source>
</evidence>
<dbReference type="Gene3D" id="3.60.10.10">
    <property type="entry name" value="Endonuclease/exonuclease/phosphatase"/>
    <property type="match status" value="1"/>
</dbReference>
<dbReference type="InterPro" id="IPR050410">
    <property type="entry name" value="CCR4/nocturin_mRNA_transcr"/>
</dbReference>
<proteinExistence type="predicted"/>
<comment type="caution">
    <text evidence="2">The sequence shown here is derived from an EMBL/GenBank/DDBJ whole genome shotgun (WGS) entry which is preliminary data.</text>
</comment>
<feature type="domain" description="Endonuclease/exonuclease/phosphatase" evidence="1">
    <location>
        <begin position="187"/>
        <end position="399"/>
    </location>
</feature>
<dbReference type="SUPFAM" id="SSF56219">
    <property type="entry name" value="DNase I-like"/>
    <property type="match status" value="1"/>
</dbReference>
<gene>
    <name evidence="2" type="ORF">N0F65_000526</name>
</gene>
<reference evidence="2" key="1">
    <citation type="submission" date="2022-11" db="EMBL/GenBank/DDBJ databases">
        <authorList>
            <person name="Morgan W.R."/>
            <person name="Tartar A."/>
        </authorList>
    </citation>
    <scope>NUCLEOTIDE SEQUENCE</scope>
    <source>
        <strain evidence="2">ARSEF 373</strain>
    </source>
</reference>
<dbReference type="InterPro" id="IPR036691">
    <property type="entry name" value="Endo/exonu/phosph_ase_sf"/>
</dbReference>
<protein>
    <recommendedName>
        <fullName evidence="1">Endonuclease/exonuclease/phosphatase domain-containing protein</fullName>
    </recommendedName>
</protein>
<reference evidence="2" key="2">
    <citation type="journal article" date="2023" name="Microbiol Resour">
        <title>Decontamination and Annotation of the Draft Genome Sequence of the Oomycete Lagenidium giganteum ARSEF 373.</title>
        <authorList>
            <person name="Morgan W.R."/>
            <person name="Tartar A."/>
        </authorList>
    </citation>
    <scope>NUCLEOTIDE SEQUENCE</scope>
    <source>
        <strain evidence="2">ARSEF 373</strain>
    </source>
</reference>
<accession>A0AAV2YZ93</accession>
<dbReference type="InterPro" id="IPR005135">
    <property type="entry name" value="Endo/exonuclease/phosphatase"/>
</dbReference>
<dbReference type="PANTHER" id="PTHR12121">
    <property type="entry name" value="CARBON CATABOLITE REPRESSOR PROTEIN 4"/>
    <property type="match status" value="1"/>
</dbReference>
<dbReference type="Proteomes" id="UP001146120">
    <property type="component" value="Unassembled WGS sequence"/>
</dbReference>